<dbReference type="InterPro" id="IPR000073">
    <property type="entry name" value="AB_hydrolase_1"/>
</dbReference>
<gene>
    <name evidence="2" type="ORF">BV133_1238</name>
    <name evidence="3" type="ORF">BVIRIDIS_28660</name>
</gene>
<protein>
    <submittedName>
        <fullName evidence="3">Poly-beta-hydroxyalkanoate depolymerase</fullName>
    </submittedName>
    <submittedName>
        <fullName evidence="2">Polyhydroxyalkanoic acid synthase</fullName>
    </submittedName>
</protein>
<reference evidence="2" key="1">
    <citation type="journal article" date="2015" name="Genome Announc.">
        <title>Complete Genome Sequence of the Bacteriochlorophyll b-Producing Photosynthetic Bacterium Blastochloris viridis.</title>
        <authorList>
            <person name="Tsukatani Y."/>
            <person name="Hirose Y."/>
            <person name="Harada J."/>
            <person name="Misawa N."/>
            <person name="Mori K."/>
            <person name="Inoue K."/>
            <person name="Tamiaki H."/>
        </authorList>
    </citation>
    <scope>NUCLEOTIDE SEQUENCE [LARGE SCALE GENOMIC DNA]</scope>
    <source>
        <strain evidence="2">DSM 133</strain>
    </source>
</reference>
<dbReference type="Proteomes" id="UP000065734">
    <property type="component" value="Chromosome I"/>
</dbReference>
<dbReference type="EMBL" id="AP014854">
    <property type="protein sequence ID" value="BAR98831.1"/>
    <property type="molecule type" value="Genomic_DNA"/>
</dbReference>
<dbReference type="Pfam" id="PF00561">
    <property type="entry name" value="Abhydrolase_1"/>
    <property type="match status" value="1"/>
</dbReference>
<dbReference type="KEGG" id="bvr:BVIR_100"/>
<dbReference type="EMBL" id="LN907867">
    <property type="protein sequence ID" value="CUU43839.1"/>
    <property type="molecule type" value="Genomic_DNA"/>
</dbReference>
<dbReference type="OrthoDB" id="9767934at2"/>
<sequence>MRSDHPTLWTATPWEVAFIAAAAMTEAACGFSEQVAHLLSGAAAPSEPLAWTTPNRVRLDLATMRLRDFSTGTAGVATLIAAPFALHTAVIADLAPGHSLVERLLNEGVKRLAVTDWRSATPTMRDLSIDSYLAELNVAVDELGPPVDLIGLCQGGWLALVYAARFPAKVRALVLVAAPIDTERGDSALSALARATPLPVFQAAVERGGGRMSGETIRAAWPKTTEQACGQARRDLDLGPDDIGPRAEAALARYAAWDRCVVDLPGRYYLDIVAWLFQRNLRARGGFPALGRTIALADVRHPLALIAGGEDIVAPAEQVLAAAELVGAAPPAILTRLWPSSHVGLFVGARSLTEGWPEIARWLCAQRRRRVVVRGHASIRPLAGPAEVG</sequence>
<dbReference type="Gene3D" id="3.40.50.1820">
    <property type="entry name" value="alpha/beta hydrolase"/>
    <property type="match status" value="1"/>
</dbReference>
<dbReference type="InterPro" id="IPR051321">
    <property type="entry name" value="PHA/PHB_synthase"/>
</dbReference>
<reference evidence="4" key="3">
    <citation type="journal article" date="2016" name="Genome Announc.">
        <title>Revised genome sequence of the purple photosynthetic bacterium Blastochloris viridis.</title>
        <authorList>
            <person name="Liu L.N."/>
            <person name="Faulkner M."/>
            <person name="Liu X."/>
            <person name="Huang F."/>
            <person name="Darby A.C."/>
            <person name="Hall N."/>
        </authorList>
    </citation>
    <scope>NUCLEOTIDE SEQUENCE [LARGE SCALE GENOMIC DNA]</scope>
    <source>
        <strain evidence="4">ATCC 19567 / DSM 133 / F</strain>
    </source>
</reference>
<dbReference type="STRING" id="1079.BVIR_100"/>
<evidence type="ECO:0000259" key="1">
    <source>
        <dbReference type="Pfam" id="PF00561"/>
    </source>
</evidence>
<dbReference type="SUPFAM" id="SSF53474">
    <property type="entry name" value="alpha/beta-Hydrolases"/>
    <property type="match status" value="1"/>
</dbReference>
<dbReference type="AlphaFoldDB" id="A0A0H5BEQ0"/>
<proteinExistence type="predicted"/>
<keyword evidence="4" id="KW-1185">Reference proteome</keyword>
<feature type="domain" description="AB hydrolase-1" evidence="1">
    <location>
        <begin position="125"/>
        <end position="192"/>
    </location>
</feature>
<accession>A0A0H5BEQ0</accession>
<evidence type="ECO:0000313" key="4">
    <source>
        <dbReference type="Proteomes" id="UP000065734"/>
    </source>
</evidence>
<evidence type="ECO:0000313" key="3">
    <source>
        <dbReference type="EMBL" id="CUU43839.1"/>
    </source>
</evidence>
<evidence type="ECO:0000313" key="2">
    <source>
        <dbReference type="EMBL" id="BAR98831.1"/>
    </source>
</evidence>
<organism evidence="3 4">
    <name type="scientific">Blastochloris viridis</name>
    <name type="common">Rhodopseudomonas viridis</name>
    <dbReference type="NCBI Taxonomy" id="1079"/>
    <lineage>
        <taxon>Bacteria</taxon>
        <taxon>Pseudomonadati</taxon>
        <taxon>Pseudomonadota</taxon>
        <taxon>Alphaproteobacteria</taxon>
        <taxon>Hyphomicrobiales</taxon>
        <taxon>Blastochloridaceae</taxon>
        <taxon>Blastochloris</taxon>
    </lineage>
</organism>
<dbReference type="PANTHER" id="PTHR36837:SF2">
    <property type="entry name" value="POLY(3-HYDROXYALKANOATE) POLYMERASE SUBUNIT PHAC"/>
    <property type="match status" value="1"/>
</dbReference>
<dbReference type="PANTHER" id="PTHR36837">
    <property type="entry name" value="POLY(3-HYDROXYALKANOATE) POLYMERASE SUBUNIT PHAC"/>
    <property type="match status" value="1"/>
</dbReference>
<reference evidence="3" key="2">
    <citation type="submission" date="2015-11" db="EMBL/GenBank/DDBJ databases">
        <authorList>
            <person name="Zhang Y."/>
            <person name="Guo Z."/>
        </authorList>
    </citation>
    <scope>NUCLEOTIDE SEQUENCE</scope>
    <source>
        <strain evidence="3">1</strain>
    </source>
</reference>
<name>A0A0H5BEQ0_BLAVI</name>
<dbReference type="PATRIC" id="fig|1079.6.peg.106"/>
<dbReference type="RefSeq" id="WP_055035970.1">
    <property type="nucleotide sequence ID" value="NZ_AP014854.2"/>
</dbReference>
<dbReference type="InterPro" id="IPR029058">
    <property type="entry name" value="AB_hydrolase_fold"/>
</dbReference>